<dbReference type="EMBL" id="JBHLUN010000013">
    <property type="protein sequence ID" value="MFC0410193.1"/>
    <property type="molecule type" value="Genomic_DNA"/>
</dbReference>
<reference evidence="1 2" key="1">
    <citation type="submission" date="2024-09" db="EMBL/GenBank/DDBJ databases">
        <authorList>
            <person name="Sun Q."/>
            <person name="Mori K."/>
        </authorList>
    </citation>
    <scope>NUCLEOTIDE SEQUENCE [LARGE SCALE GENOMIC DNA]</scope>
    <source>
        <strain evidence="1 2">TBRC 5777</strain>
    </source>
</reference>
<gene>
    <name evidence="1" type="ORF">ACFFGY_18220</name>
</gene>
<keyword evidence="2" id="KW-1185">Reference proteome</keyword>
<dbReference type="Proteomes" id="UP001589865">
    <property type="component" value="Unassembled WGS sequence"/>
</dbReference>
<organism evidence="1 2">
    <name type="scientific">Roseomonas elaeocarpi</name>
    <dbReference type="NCBI Taxonomy" id="907779"/>
    <lineage>
        <taxon>Bacteria</taxon>
        <taxon>Pseudomonadati</taxon>
        <taxon>Pseudomonadota</taxon>
        <taxon>Alphaproteobacteria</taxon>
        <taxon>Acetobacterales</taxon>
        <taxon>Roseomonadaceae</taxon>
        <taxon>Roseomonas</taxon>
    </lineage>
</organism>
<protein>
    <submittedName>
        <fullName evidence="1">Uncharacterized protein</fullName>
    </submittedName>
</protein>
<comment type="caution">
    <text evidence="1">The sequence shown here is derived from an EMBL/GenBank/DDBJ whole genome shotgun (WGS) entry which is preliminary data.</text>
</comment>
<proteinExistence type="predicted"/>
<sequence length="232" mass="23486">MARVTKDISLDSFVETISAAVLRAQASQAAGSGKLAAMAEAPVITLGLVATGPLSQLGSALPQAALADGREEAGLAMQIARMAGALHDQLLDRLPPYARMTEAQKTAWHEELVRTAREQKLVSEAEAGTITAVMRMLGEDGFTAERGHQRISALRDEAEQAGCGPVLLLFMNVAANSADRARSLERSRAPGVIAADAAGALAGSIIGGGLGGTVGAAVGGLGGGAALSYAVS</sequence>
<evidence type="ECO:0000313" key="2">
    <source>
        <dbReference type="Proteomes" id="UP001589865"/>
    </source>
</evidence>
<dbReference type="RefSeq" id="WP_377045944.1">
    <property type="nucleotide sequence ID" value="NZ_JBHLUN010000013.1"/>
</dbReference>
<name>A0ABV6JWY4_9PROT</name>
<evidence type="ECO:0000313" key="1">
    <source>
        <dbReference type="EMBL" id="MFC0410193.1"/>
    </source>
</evidence>
<accession>A0ABV6JWY4</accession>